<evidence type="ECO:0000259" key="2">
    <source>
        <dbReference type="PROSITE" id="PS51084"/>
    </source>
</evidence>
<proteinExistence type="predicted"/>
<dbReference type="GO" id="GO:0016787">
    <property type="term" value="F:hydrolase activity"/>
    <property type="evidence" value="ECO:0007669"/>
    <property type="project" value="UniProtKB-KW"/>
</dbReference>
<dbReference type="OrthoDB" id="9799145at2"/>
<keyword evidence="4" id="KW-1185">Reference proteome</keyword>
<dbReference type="Pfam" id="PF01230">
    <property type="entry name" value="HIT"/>
    <property type="match status" value="1"/>
</dbReference>
<dbReference type="Proteomes" id="UP000236745">
    <property type="component" value="Unassembled WGS sequence"/>
</dbReference>
<sequence length="148" mass="16970">MDELELEFELAPQLKADTINLGDFPLCQLLLMNDANYPWFILVPRRADVTEVYHLSLDDQAELMKESGFLAENLADLFQAKKMNIAALGNMVPQLHIHHVVRQENDPAWPAPVWGKVPAVPYTDEQLNDIRERLCRLMSEELSFCPHS</sequence>
<dbReference type="Gene3D" id="3.30.428.10">
    <property type="entry name" value="HIT-like"/>
    <property type="match status" value="1"/>
</dbReference>
<dbReference type="AlphaFoldDB" id="A0A1H5WSB0"/>
<feature type="domain" description="HIT" evidence="2">
    <location>
        <begin position="41"/>
        <end position="109"/>
    </location>
</feature>
<dbReference type="PROSITE" id="PS51084">
    <property type="entry name" value="HIT_2"/>
    <property type="match status" value="1"/>
</dbReference>
<reference evidence="3 4" key="1">
    <citation type="submission" date="2016-10" db="EMBL/GenBank/DDBJ databases">
        <authorList>
            <person name="de Groot N.N."/>
        </authorList>
    </citation>
    <scope>NUCLEOTIDE SEQUENCE [LARGE SCALE GENOMIC DNA]</scope>
    <source>
        <strain evidence="3 4">DSM 22012</strain>
    </source>
</reference>
<dbReference type="PIRSF" id="PIRSF000714">
    <property type="entry name" value="HIT"/>
    <property type="match status" value="1"/>
</dbReference>
<evidence type="ECO:0000256" key="1">
    <source>
        <dbReference type="PROSITE-ProRule" id="PRU00464"/>
    </source>
</evidence>
<name>A0A1H5WSB0_9GAMM</name>
<accession>A0A1H5WSB0</accession>
<keyword evidence="3" id="KW-0378">Hydrolase</keyword>
<dbReference type="SUPFAM" id="SSF54197">
    <property type="entry name" value="HIT-like"/>
    <property type="match status" value="1"/>
</dbReference>
<dbReference type="InterPro" id="IPR011146">
    <property type="entry name" value="HIT-like"/>
</dbReference>
<dbReference type="InterPro" id="IPR026026">
    <property type="entry name" value="HIT_Hint"/>
</dbReference>
<evidence type="ECO:0000313" key="4">
    <source>
        <dbReference type="Proteomes" id="UP000236745"/>
    </source>
</evidence>
<organism evidence="3 4">
    <name type="scientific">Marinobacterium lutimaris</name>
    <dbReference type="NCBI Taxonomy" id="568106"/>
    <lineage>
        <taxon>Bacteria</taxon>
        <taxon>Pseudomonadati</taxon>
        <taxon>Pseudomonadota</taxon>
        <taxon>Gammaproteobacteria</taxon>
        <taxon>Oceanospirillales</taxon>
        <taxon>Oceanospirillaceae</taxon>
        <taxon>Marinobacterium</taxon>
    </lineage>
</organism>
<dbReference type="EMBL" id="FNVQ01000001">
    <property type="protein sequence ID" value="SEG02183.1"/>
    <property type="molecule type" value="Genomic_DNA"/>
</dbReference>
<protein>
    <submittedName>
        <fullName evidence="3">Diadenosine tetraphosphate (Ap4A) hydrolase</fullName>
    </submittedName>
</protein>
<evidence type="ECO:0000313" key="3">
    <source>
        <dbReference type="EMBL" id="SEG02183.1"/>
    </source>
</evidence>
<dbReference type="InterPro" id="IPR036265">
    <property type="entry name" value="HIT-like_sf"/>
</dbReference>
<gene>
    <name evidence="3" type="ORF">SAMN05444390_1011146</name>
</gene>
<comment type="caution">
    <text evidence="1">Lacks conserved residue(s) required for the propagation of feature annotation.</text>
</comment>
<dbReference type="RefSeq" id="WP_104002068.1">
    <property type="nucleotide sequence ID" value="NZ_FNVQ01000001.1"/>
</dbReference>